<comment type="similarity">
    <text evidence="1">Belongs to the FMO family.</text>
</comment>
<accession>A0AA38YBG5</accession>
<dbReference type="GO" id="GO:0050661">
    <property type="term" value="F:NADP binding"/>
    <property type="evidence" value="ECO:0007669"/>
    <property type="project" value="InterPro"/>
</dbReference>
<dbReference type="SUPFAM" id="SSF51905">
    <property type="entry name" value="FAD/NAD(P)-binding domain"/>
    <property type="match status" value="1"/>
</dbReference>
<keyword evidence="5" id="KW-0560">Oxidoreductase</keyword>
<proteinExistence type="inferred from homology"/>
<dbReference type="GO" id="GO:0050660">
    <property type="term" value="F:flavin adenine dinucleotide binding"/>
    <property type="evidence" value="ECO:0007669"/>
    <property type="project" value="InterPro"/>
</dbReference>
<gene>
    <name evidence="6" type="ORF">H2204_003105</name>
</gene>
<dbReference type="Pfam" id="PF00743">
    <property type="entry name" value="FMO-like"/>
    <property type="match status" value="1"/>
</dbReference>
<keyword evidence="7" id="KW-1185">Reference proteome</keyword>
<dbReference type="AlphaFoldDB" id="A0AA38YBG5"/>
<dbReference type="InterPro" id="IPR000960">
    <property type="entry name" value="Flavin_mOase"/>
</dbReference>
<keyword evidence="2" id="KW-0285">Flavoprotein</keyword>
<evidence type="ECO:0000256" key="2">
    <source>
        <dbReference type="ARBA" id="ARBA00022630"/>
    </source>
</evidence>
<evidence type="ECO:0000313" key="7">
    <source>
        <dbReference type="Proteomes" id="UP001172681"/>
    </source>
</evidence>
<evidence type="ECO:0000256" key="4">
    <source>
        <dbReference type="ARBA" id="ARBA00022857"/>
    </source>
</evidence>
<dbReference type="EMBL" id="JAPDRN010000013">
    <property type="protein sequence ID" value="KAJ9640816.1"/>
    <property type="molecule type" value="Genomic_DNA"/>
</dbReference>
<name>A0AA38YBG5_9EURO</name>
<evidence type="ECO:0008006" key="8">
    <source>
        <dbReference type="Google" id="ProtNLM"/>
    </source>
</evidence>
<dbReference type="PRINTS" id="PR00370">
    <property type="entry name" value="FMOXYGENASE"/>
</dbReference>
<dbReference type="InterPro" id="IPR020946">
    <property type="entry name" value="Flavin_mOase-like"/>
</dbReference>
<protein>
    <recommendedName>
        <fullName evidence="8">Flavin-containing monooxygenase</fullName>
    </recommendedName>
</protein>
<evidence type="ECO:0000256" key="5">
    <source>
        <dbReference type="ARBA" id="ARBA00023002"/>
    </source>
</evidence>
<evidence type="ECO:0000256" key="1">
    <source>
        <dbReference type="ARBA" id="ARBA00009183"/>
    </source>
</evidence>
<evidence type="ECO:0000313" key="6">
    <source>
        <dbReference type="EMBL" id="KAJ9640816.1"/>
    </source>
</evidence>
<keyword evidence="3" id="KW-0274">FAD</keyword>
<dbReference type="PANTHER" id="PTHR23023">
    <property type="entry name" value="DIMETHYLANILINE MONOOXYGENASE"/>
    <property type="match status" value="1"/>
</dbReference>
<dbReference type="InterPro" id="IPR050346">
    <property type="entry name" value="FMO-like"/>
</dbReference>
<sequence length="549" mass="61630">MATAQPSVAVIGCGAQGLVTVKNLLEQGFDVTGFERNDYIGGIWHYSTLHHVSALSSTVVNISRERGCFTDFAFPPGTNSHPTAAEVDQYLNSYADAFDLRQHLRLSTNVQSVERDEANNCWRLTVRFPNTQKPEVLTFDKLIIANGPHNKPVMPELPGRELFKGEIIHSIAYKQPELFKGKRVMVVGASNSAADTSTTLIGIASKIYFSHRRGALILPRYLKDGTSLDHSLSYRKMEIKDTLDRLAPSLSIKFMDNVSANIQRKQFGAFQPEWRLDPPPSVLHQNPTVSDTLIPALAAGKIESVHAPKRVLDDHRVELDDRTVVNVDTIIFCTGYSLDYSFLGKYDPTRSLDVESARAVSSVNLTETPRLYQNIFSLEYPSSLAFVGVAVIIFPAFLLSDLSTMAIAQLWSNKPDTPTLPSQTEMENWYSEHLSYVSTLRSLSPYGKFVKLSVRNGPWHSWVQDTAGCELSSYLDFFSPRAWKLYWSDPKFSKMLCHGVWSPHVYRLFEPKRPNGRQKWDGAREAIERVNADVQAGVAERRRKIAAAQ</sequence>
<dbReference type="Proteomes" id="UP001172681">
    <property type="component" value="Unassembled WGS sequence"/>
</dbReference>
<dbReference type="PIRSF" id="PIRSF000332">
    <property type="entry name" value="FMO"/>
    <property type="match status" value="1"/>
</dbReference>
<dbReference type="GO" id="GO:0004499">
    <property type="term" value="F:N,N-dimethylaniline monooxygenase activity"/>
    <property type="evidence" value="ECO:0007669"/>
    <property type="project" value="InterPro"/>
</dbReference>
<comment type="caution">
    <text evidence="6">The sequence shown here is derived from an EMBL/GenBank/DDBJ whole genome shotgun (WGS) entry which is preliminary data.</text>
</comment>
<reference evidence="6" key="1">
    <citation type="submission" date="2022-10" db="EMBL/GenBank/DDBJ databases">
        <title>Culturing micro-colonial fungi from biological soil crusts in the Mojave desert and describing Neophaeococcomyces mojavensis, and introducing the new genera and species Taxawa tesnikishii.</title>
        <authorList>
            <person name="Kurbessoian T."/>
            <person name="Stajich J.E."/>
        </authorList>
    </citation>
    <scope>NUCLEOTIDE SEQUENCE</scope>
    <source>
        <strain evidence="6">TK_35</strain>
    </source>
</reference>
<organism evidence="6 7">
    <name type="scientific">Knufia peltigerae</name>
    <dbReference type="NCBI Taxonomy" id="1002370"/>
    <lineage>
        <taxon>Eukaryota</taxon>
        <taxon>Fungi</taxon>
        <taxon>Dikarya</taxon>
        <taxon>Ascomycota</taxon>
        <taxon>Pezizomycotina</taxon>
        <taxon>Eurotiomycetes</taxon>
        <taxon>Chaetothyriomycetidae</taxon>
        <taxon>Chaetothyriales</taxon>
        <taxon>Trichomeriaceae</taxon>
        <taxon>Knufia</taxon>
    </lineage>
</organism>
<evidence type="ECO:0000256" key="3">
    <source>
        <dbReference type="ARBA" id="ARBA00022827"/>
    </source>
</evidence>
<keyword evidence="4" id="KW-0521">NADP</keyword>
<dbReference type="InterPro" id="IPR036188">
    <property type="entry name" value="FAD/NAD-bd_sf"/>
</dbReference>
<dbReference type="Gene3D" id="3.50.50.60">
    <property type="entry name" value="FAD/NAD(P)-binding domain"/>
    <property type="match status" value="3"/>
</dbReference>